<dbReference type="EMBL" id="PJNW01000009">
    <property type="protein sequence ID" value="PKR88917.1"/>
    <property type="molecule type" value="Genomic_DNA"/>
</dbReference>
<dbReference type="NCBIfam" id="NF005914">
    <property type="entry name" value="PRK07907.1"/>
    <property type="match status" value="1"/>
</dbReference>
<keyword evidence="2" id="KW-0479">Metal-binding</keyword>
<evidence type="ECO:0000313" key="6">
    <source>
        <dbReference type="Proteomes" id="UP000233491"/>
    </source>
</evidence>
<keyword evidence="3" id="KW-0378">Hydrolase</keyword>
<evidence type="ECO:0000256" key="1">
    <source>
        <dbReference type="ARBA" id="ARBA00022670"/>
    </source>
</evidence>
<dbReference type="Gene3D" id="3.30.70.360">
    <property type="match status" value="1"/>
</dbReference>
<dbReference type="PANTHER" id="PTHR43270:SF12">
    <property type="entry name" value="SUCCINYL-DIAMINOPIMELATE DESUCCINYLASE"/>
    <property type="match status" value="1"/>
</dbReference>
<dbReference type="Proteomes" id="UP000233491">
    <property type="component" value="Unassembled WGS sequence"/>
</dbReference>
<dbReference type="Gene3D" id="3.40.630.10">
    <property type="entry name" value="Zn peptidases"/>
    <property type="match status" value="1"/>
</dbReference>
<dbReference type="PANTHER" id="PTHR43270">
    <property type="entry name" value="BETA-ALA-HIS DIPEPTIDASE"/>
    <property type="match status" value="1"/>
</dbReference>
<dbReference type="RefSeq" id="WP_101289663.1">
    <property type="nucleotide sequence ID" value="NZ_FOUQ01000003.1"/>
</dbReference>
<reference evidence="5 6" key="1">
    <citation type="submission" date="2017-12" db="EMBL/GenBank/DDBJ databases">
        <title>Anaerobic carbon monoxide metabolism by Pleomorphomonas carboxyditropha sp. nov., a new mesophilic hydrogenogenic carboxidotroph.</title>
        <authorList>
            <person name="Esquivel-Elizondo S."/>
            <person name="Krajmalnik-Brown R."/>
        </authorList>
    </citation>
    <scope>NUCLEOTIDE SEQUENCE [LARGE SCALE GENOMIC DNA]</scope>
    <source>
        <strain evidence="5 6">R5-392</strain>
    </source>
</reference>
<keyword evidence="1" id="KW-0645">Protease</keyword>
<protein>
    <recommendedName>
        <fullName evidence="4">Peptidase M20 dimerisation domain-containing protein</fullName>
    </recommendedName>
</protein>
<dbReference type="GO" id="GO:0006508">
    <property type="term" value="P:proteolysis"/>
    <property type="evidence" value="ECO:0007669"/>
    <property type="project" value="UniProtKB-KW"/>
</dbReference>
<dbReference type="InterPro" id="IPR002933">
    <property type="entry name" value="Peptidase_M20"/>
</dbReference>
<dbReference type="Pfam" id="PF07687">
    <property type="entry name" value="M20_dimer"/>
    <property type="match status" value="1"/>
</dbReference>
<organism evidence="5 6">
    <name type="scientific">Pleomorphomonas diazotrophica</name>
    <dbReference type="NCBI Taxonomy" id="1166257"/>
    <lineage>
        <taxon>Bacteria</taxon>
        <taxon>Pseudomonadati</taxon>
        <taxon>Pseudomonadota</taxon>
        <taxon>Alphaproteobacteria</taxon>
        <taxon>Hyphomicrobiales</taxon>
        <taxon>Pleomorphomonadaceae</taxon>
        <taxon>Pleomorphomonas</taxon>
    </lineage>
</organism>
<gene>
    <name evidence="5" type="ORF">CXZ10_12430</name>
</gene>
<accession>A0A1I4SFR8</accession>
<dbReference type="OrthoDB" id="9761532at2"/>
<dbReference type="InterPro" id="IPR011650">
    <property type="entry name" value="Peptidase_M20_dimer"/>
</dbReference>
<evidence type="ECO:0000256" key="3">
    <source>
        <dbReference type="ARBA" id="ARBA00022801"/>
    </source>
</evidence>
<evidence type="ECO:0000256" key="2">
    <source>
        <dbReference type="ARBA" id="ARBA00022723"/>
    </source>
</evidence>
<proteinExistence type="predicted"/>
<dbReference type="GO" id="GO:0046872">
    <property type="term" value="F:metal ion binding"/>
    <property type="evidence" value="ECO:0007669"/>
    <property type="project" value="UniProtKB-KW"/>
</dbReference>
<dbReference type="AlphaFoldDB" id="A0A1I4SFR8"/>
<evidence type="ECO:0000259" key="4">
    <source>
        <dbReference type="Pfam" id="PF07687"/>
    </source>
</evidence>
<evidence type="ECO:0000313" key="5">
    <source>
        <dbReference type="EMBL" id="PKR88917.1"/>
    </source>
</evidence>
<name>A0A1I4SFR8_9HYPH</name>
<dbReference type="InterPro" id="IPR051458">
    <property type="entry name" value="Cyt/Met_Dipeptidase"/>
</dbReference>
<keyword evidence="6" id="KW-1185">Reference proteome</keyword>
<dbReference type="Pfam" id="PF01546">
    <property type="entry name" value="Peptidase_M20"/>
    <property type="match status" value="1"/>
</dbReference>
<sequence length="461" mass="49569">MSVHAVLSRVDADFPNSLDRLFDFLRIPSISADPAYKDDCTRAATWLVGELTALGFDASVRPTPKHPMVVGHYTKAGPDKPHVLFYAHYDVQPVDPLDLWDSPPFEPVVKKLADGSERILARGAQDDKGQLMTFLEACRALIAETGTLPVNVTFFSEGEEESGSPSMIPFLEANKEELSVDVALVCDTEMWDRKTPAVTTMLRGLVGEEISLNCASHDLHSGAFGGAALNPLHVLTKILGGLHDDQGRVTVPGFYDGVADISPDLRANWDSLGFDAAAFLGGAGLTTPAGEVDRTVLEKIWSRPTCEINGLAGGYAGPGFKTVLPASAEAKVSFRLVAGQDPQKIRDAFRQYVRERLPADAKVEFREHGGSPAVHLAIDGEAMGKARAALEAEWGKAPALVGSGGSIPVVGHFKSILGMDSLMIGFGLDDDRIHSPNEKYEVSSYHGGIRSWVRILDALAN</sequence>
<dbReference type="SUPFAM" id="SSF53187">
    <property type="entry name" value="Zn-dependent exopeptidases"/>
    <property type="match status" value="1"/>
</dbReference>
<comment type="caution">
    <text evidence="5">The sequence shown here is derived from an EMBL/GenBank/DDBJ whole genome shotgun (WGS) entry which is preliminary data.</text>
</comment>
<dbReference type="NCBIfam" id="NF006579">
    <property type="entry name" value="PRK09104.1"/>
    <property type="match status" value="1"/>
</dbReference>
<feature type="domain" description="Peptidase M20 dimerisation" evidence="4">
    <location>
        <begin position="202"/>
        <end position="360"/>
    </location>
</feature>
<dbReference type="GO" id="GO:0008233">
    <property type="term" value="F:peptidase activity"/>
    <property type="evidence" value="ECO:0007669"/>
    <property type="project" value="UniProtKB-KW"/>
</dbReference>